<keyword evidence="1" id="KW-0472">Membrane</keyword>
<gene>
    <name evidence="2" type="ORF">BN8_00246</name>
</gene>
<proteinExistence type="predicted"/>
<dbReference type="Proteomes" id="UP000009309">
    <property type="component" value="Unassembled WGS sequence"/>
</dbReference>
<organism evidence="2 3">
    <name type="scientific">Fibrisoma limi BUZ 3</name>
    <dbReference type="NCBI Taxonomy" id="1185876"/>
    <lineage>
        <taxon>Bacteria</taxon>
        <taxon>Pseudomonadati</taxon>
        <taxon>Bacteroidota</taxon>
        <taxon>Cytophagia</taxon>
        <taxon>Cytophagales</taxon>
        <taxon>Spirosomataceae</taxon>
        <taxon>Fibrisoma</taxon>
    </lineage>
</organism>
<reference evidence="2 3" key="1">
    <citation type="journal article" date="2012" name="J. Bacteriol.">
        <title>Genome Sequence of the Filamentous Bacterium Fibrisoma limi BUZ 3T.</title>
        <authorList>
            <person name="Filippini M."/>
            <person name="Qi W."/>
            <person name="Jaenicke S."/>
            <person name="Goesmann A."/>
            <person name="Smits T.H."/>
            <person name="Bagheri H.C."/>
        </authorList>
    </citation>
    <scope>NUCLEOTIDE SEQUENCE [LARGE SCALE GENOMIC DNA]</scope>
    <source>
        <strain evidence="3">BUZ 3T</strain>
    </source>
</reference>
<sequence>MIPDEKCISIGRALMSPAFLLIGYWILRNSTAY</sequence>
<dbReference type="AlphaFoldDB" id="I2GBQ4"/>
<feature type="transmembrane region" description="Helical" evidence="1">
    <location>
        <begin position="7"/>
        <end position="27"/>
    </location>
</feature>
<comment type="caution">
    <text evidence="2">The sequence shown here is derived from an EMBL/GenBank/DDBJ whole genome shotgun (WGS) entry which is preliminary data.</text>
</comment>
<keyword evidence="3" id="KW-1185">Reference proteome</keyword>
<accession>I2GBQ4</accession>
<dbReference type="EMBL" id="CAIT01000004">
    <property type="protein sequence ID" value="CCH51328.1"/>
    <property type="molecule type" value="Genomic_DNA"/>
</dbReference>
<protein>
    <submittedName>
        <fullName evidence="2">Uncharacterized protein</fullName>
    </submittedName>
</protein>
<dbReference type="STRING" id="1185876.BN8_00246"/>
<keyword evidence="1" id="KW-1133">Transmembrane helix</keyword>
<evidence type="ECO:0000313" key="3">
    <source>
        <dbReference type="Proteomes" id="UP000009309"/>
    </source>
</evidence>
<evidence type="ECO:0000313" key="2">
    <source>
        <dbReference type="EMBL" id="CCH51328.1"/>
    </source>
</evidence>
<name>I2GBQ4_9BACT</name>
<evidence type="ECO:0000256" key="1">
    <source>
        <dbReference type="SAM" id="Phobius"/>
    </source>
</evidence>
<keyword evidence="1" id="KW-0812">Transmembrane</keyword>